<dbReference type="EMBL" id="CP006935">
    <property type="protein sequence ID" value="AHC40413.1"/>
    <property type="molecule type" value="Genomic_DNA"/>
</dbReference>
<gene>
    <name evidence="1" type="ORF">OVS_03305</name>
    <name evidence="2" type="ORF">OVS_03340</name>
</gene>
<keyword evidence="3" id="KW-1185">Reference proteome</keyword>
<proteinExistence type="predicted"/>
<evidence type="ECO:0000313" key="2">
    <source>
        <dbReference type="EMBL" id="AHC40420.1"/>
    </source>
</evidence>
<protein>
    <submittedName>
        <fullName evidence="1">Uncharacterized protein</fullName>
    </submittedName>
</protein>
<name>A0ABM5P1U3_9MOLU</name>
<organism evidence="1 3">
    <name type="scientific">Mycoplasma ovis str. Michigan</name>
    <dbReference type="NCBI Taxonomy" id="1415773"/>
    <lineage>
        <taxon>Bacteria</taxon>
        <taxon>Bacillati</taxon>
        <taxon>Mycoplasmatota</taxon>
        <taxon>Mollicutes</taxon>
        <taxon>Mycoplasmataceae</taxon>
        <taxon>Mycoplasma</taxon>
    </lineage>
</organism>
<dbReference type="Proteomes" id="UP000018745">
    <property type="component" value="Chromosome"/>
</dbReference>
<sequence length="56" mass="6300">MYWKNDGWLVPSFFTHTYHRELSLLNPCNSEQDLYPFSNICSITVGAEGAETMGGA</sequence>
<evidence type="ECO:0000313" key="1">
    <source>
        <dbReference type="EMBL" id="AHC40413.1"/>
    </source>
</evidence>
<evidence type="ECO:0000313" key="3">
    <source>
        <dbReference type="Proteomes" id="UP000018745"/>
    </source>
</evidence>
<accession>A0ABM5P1U3</accession>
<dbReference type="EMBL" id="CP006935">
    <property type="protein sequence ID" value="AHC40420.1"/>
    <property type="molecule type" value="Genomic_DNA"/>
</dbReference>
<reference evidence="1 3" key="1">
    <citation type="journal article" date="2014" name="Genome Announc.">
        <title>Complete Genome Sequence of Mycoplasma ovis Strain Michigan, a Hemoplasma of Sheep with Two Distinct 16S rRNA Genes.</title>
        <authorList>
            <person name="Deshuillers P.L."/>
            <person name="Santos A.P."/>
            <person name="do Nascimento N.C."/>
            <person name="Hampel J.A."/>
            <person name="Bergin I.L."/>
            <person name="Dyson M.C."/>
            <person name="Messick J.B."/>
        </authorList>
    </citation>
    <scope>NUCLEOTIDE SEQUENCE [LARGE SCALE GENOMIC DNA]</scope>
    <source>
        <strain evidence="1 3">Michigan</strain>
    </source>
</reference>